<sequence>MEELRQTPEKASSLSDLFLSVMVRKTRNIMFSWREYADTRLMHQKHMCTAIHYHMISSLSSRQRFALRAWNYFLVLKHEKASITEARRLKNLSMCFHFWYSRRKSLSVSDSESESSVDSLLEKDTLFLVVDSHFKRKKQRHILCAWSKLAKSRSSAKLTIDTFYRDKVLFNILHESLQCWIKYHFSIKFRRAQQNKAVRYWTFYRVRSCMRWWLRYKTSKASKQRCKSLATKHWESGTAMNSLYRWIDYCYWNKSRQEKQGLASRQWRGFRLKGIFHRWMEFSSASKRKRDMIDKARDGRVELVIRKGFSAWISFFRGRKRRKMAMEQQCEELMELLDSSRLANTWKLWQRFVRDGVTKSRKYEKAEIFCREHSARAVLRAWHNLQAPSSSKHEAGVFYTKLLQRLAFLGWFQVQKSKSSVRKSQSLSPQQQQDHAVKVPDLPGSRETTGTELLEQFENDSKGMKNGRLRPPPRRPALPLTDVRHSLLSQSPAFDSSSLSAQSGTRDYLPSFSLPTRPDDSDPYLLLQKRLNKDSKELLTRTATATAPSLEFLACLDSSETEFSHVIADEVAWMDHLLAGFEDLRAELVEKRAELALVLERNGIQGQGTAFDAENLNAPTAPGYTFANNPGSGICGAGPSSASSQSHVLFHGELQQLPKVRRKKTIEGRKK</sequence>
<evidence type="ECO:0000256" key="1">
    <source>
        <dbReference type="SAM" id="MobiDB-lite"/>
    </source>
</evidence>
<protein>
    <recommendedName>
        <fullName evidence="4">Sfi1 spindle body domain-containing protein</fullName>
    </recommendedName>
</protein>
<accession>D8SRP0</accession>
<dbReference type="KEGG" id="smo:SELMODRAFT_446467"/>
<feature type="region of interest" description="Disordered" evidence="1">
    <location>
        <begin position="422"/>
        <end position="479"/>
    </location>
</feature>
<feature type="compositionally biased region" description="Polar residues" evidence="1">
    <location>
        <begin position="493"/>
        <end position="505"/>
    </location>
</feature>
<keyword evidence="3" id="KW-1185">Reference proteome</keyword>
<dbReference type="AlphaFoldDB" id="D8SRP0"/>
<dbReference type="HOGENOM" id="CLU_409628_0_0_1"/>
<evidence type="ECO:0000313" key="3">
    <source>
        <dbReference type="Proteomes" id="UP000001514"/>
    </source>
</evidence>
<reference evidence="2 3" key="1">
    <citation type="journal article" date="2011" name="Science">
        <title>The Selaginella genome identifies genetic changes associated with the evolution of vascular plants.</title>
        <authorList>
            <person name="Banks J.A."/>
            <person name="Nishiyama T."/>
            <person name="Hasebe M."/>
            <person name="Bowman J.L."/>
            <person name="Gribskov M."/>
            <person name="dePamphilis C."/>
            <person name="Albert V.A."/>
            <person name="Aono N."/>
            <person name="Aoyama T."/>
            <person name="Ambrose B.A."/>
            <person name="Ashton N.W."/>
            <person name="Axtell M.J."/>
            <person name="Barker E."/>
            <person name="Barker M.S."/>
            <person name="Bennetzen J.L."/>
            <person name="Bonawitz N.D."/>
            <person name="Chapple C."/>
            <person name="Cheng C."/>
            <person name="Correa L.G."/>
            <person name="Dacre M."/>
            <person name="DeBarry J."/>
            <person name="Dreyer I."/>
            <person name="Elias M."/>
            <person name="Engstrom E.M."/>
            <person name="Estelle M."/>
            <person name="Feng L."/>
            <person name="Finet C."/>
            <person name="Floyd S.K."/>
            <person name="Frommer W.B."/>
            <person name="Fujita T."/>
            <person name="Gramzow L."/>
            <person name="Gutensohn M."/>
            <person name="Harholt J."/>
            <person name="Hattori M."/>
            <person name="Heyl A."/>
            <person name="Hirai T."/>
            <person name="Hiwatashi Y."/>
            <person name="Ishikawa M."/>
            <person name="Iwata M."/>
            <person name="Karol K.G."/>
            <person name="Koehler B."/>
            <person name="Kolukisaoglu U."/>
            <person name="Kubo M."/>
            <person name="Kurata T."/>
            <person name="Lalonde S."/>
            <person name="Li K."/>
            <person name="Li Y."/>
            <person name="Litt A."/>
            <person name="Lyons E."/>
            <person name="Manning G."/>
            <person name="Maruyama T."/>
            <person name="Michael T.P."/>
            <person name="Mikami K."/>
            <person name="Miyazaki S."/>
            <person name="Morinaga S."/>
            <person name="Murata T."/>
            <person name="Mueller-Roeber B."/>
            <person name="Nelson D.R."/>
            <person name="Obara M."/>
            <person name="Oguri Y."/>
            <person name="Olmstead R.G."/>
            <person name="Onodera N."/>
            <person name="Petersen B.L."/>
            <person name="Pils B."/>
            <person name="Prigge M."/>
            <person name="Rensing S.A."/>
            <person name="Riano-Pachon D.M."/>
            <person name="Roberts A.W."/>
            <person name="Sato Y."/>
            <person name="Scheller H.V."/>
            <person name="Schulz B."/>
            <person name="Schulz C."/>
            <person name="Shakirov E.V."/>
            <person name="Shibagaki N."/>
            <person name="Shinohara N."/>
            <person name="Shippen D.E."/>
            <person name="Soerensen I."/>
            <person name="Sotooka R."/>
            <person name="Sugimoto N."/>
            <person name="Sugita M."/>
            <person name="Sumikawa N."/>
            <person name="Tanurdzic M."/>
            <person name="Theissen G."/>
            <person name="Ulvskov P."/>
            <person name="Wakazuki S."/>
            <person name="Weng J.K."/>
            <person name="Willats W.W."/>
            <person name="Wipf D."/>
            <person name="Wolf P.G."/>
            <person name="Yang L."/>
            <person name="Zimmer A.D."/>
            <person name="Zhu Q."/>
            <person name="Mitros T."/>
            <person name="Hellsten U."/>
            <person name="Loque D."/>
            <person name="Otillar R."/>
            <person name="Salamov A."/>
            <person name="Schmutz J."/>
            <person name="Shapiro H."/>
            <person name="Lindquist E."/>
            <person name="Lucas S."/>
            <person name="Rokhsar D."/>
            <person name="Grigoriev I.V."/>
        </authorList>
    </citation>
    <scope>NUCLEOTIDE SEQUENCE [LARGE SCALE GENOMIC DNA]</scope>
</reference>
<dbReference type="EMBL" id="GL377636">
    <property type="protein sequence ID" value="EFJ12896.1"/>
    <property type="molecule type" value="Genomic_DNA"/>
</dbReference>
<dbReference type="InParanoid" id="D8SRP0"/>
<evidence type="ECO:0008006" key="4">
    <source>
        <dbReference type="Google" id="ProtNLM"/>
    </source>
</evidence>
<evidence type="ECO:0000313" key="2">
    <source>
        <dbReference type="EMBL" id="EFJ12896.1"/>
    </source>
</evidence>
<gene>
    <name evidence="2" type="ORF">SELMODRAFT_446467</name>
</gene>
<proteinExistence type="predicted"/>
<dbReference type="Proteomes" id="UP000001514">
    <property type="component" value="Unassembled WGS sequence"/>
</dbReference>
<name>D8SRP0_SELML</name>
<organism evidence="3">
    <name type="scientific">Selaginella moellendorffii</name>
    <name type="common">Spikemoss</name>
    <dbReference type="NCBI Taxonomy" id="88036"/>
    <lineage>
        <taxon>Eukaryota</taxon>
        <taxon>Viridiplantae</taxon>
        <taxon>Streptophyta</taxon>
        <taxon>Embryophyta</taxon>
        <taxon>Tracheophyta</taxon>
        <taxon>Lycopodiopsida</taxon>
        <taxon>Selaginellales</taxon>
        <taxon>Selaginellaceae</taxon>
        <taxon>Selaginella</taxon>
    </lineage>
</organism>
<dbReference type="Gramene" id="EFJ12896">
    <property type="protein sequence ID" value="EFJ12896"/>
    <property type="gene ID" value="SELMODRAFT_446467"/>
</dbReference>
<feature type="region of interest" description="Disordered" evidence="1">
    <location>
        <begin position="493"/>
        <end position="520"/>
    </location>
</feature>